<proteinExistence type="predicted"/>
<accession>A0A7S9STK6</accession>
<evidence type="ECO:0000313" key="1">
    <source>
        <dbReference type="EMBL" id="QPI16126.1"/>
    </source>
</evidence>
<reference evidence="1" key="1">
    <citation type="submission" date="2020-08" db="EMBL/GenBank/DDBJ databases">
        <title>Bridging the membrane lipid divide: bacteria of the FCB group superphylum have the potential to synthesize archaeal ether lipids.</title>
        <authorList>
            <person name="Villanueva L."/>
            <person name="von Meijenfeldt F.A.B."/>
            <person name="Westbye A.B."/>
            <person name="Yadav S."/>
            <person name="Hopmans E.C."/>
            <person name="Dutilh B.E."/>
            <person name="Sinninghe Damste J.S."/>
        </authorList>
    </citation>
    <scope>NUCLEOTIDE SEQUENCE</scope>
    <source>
        <strain evidence="1">NIOZ-UU157</strain>
    </source>
</reference>
<sequence length="115" mass="13321">MSTRAQVRFATRETGQSFSEHPEKIHAQFYVHSDGYPEGLGLDIAMSVLKNDPISGWEIEHVQTLHGDLEYIYYIWSGYDKETYISIFKTNTFSDEDEECIFVGSPEQLIKQYTN</sequence>
<organism evidence="1">
    <name type="scientific">Virus NIOZ-UU157</name>
    <dbReference type="NCBI Taxonomy" id="2763269"/>
    <lineage>
        <taxon>Viruses</taxon>
    </lineage>
</organism>
<name>A0A7S9STK6_9VIRU</name>
<protein>
    <submittedName>
        <fullName evidence="1">Uncharacterized protein</fullName>
    </submittedName>
</protein>
<gene>
    <name evidence="1" type="ORF">NIOZUU157_00004</name>
</gene>
<dbReference type="EMBL" id="MW030531">
    <property type="protein sequence ID" value="QPI16126.1"/>
    <property type="molecule type" value="Genomic_DNA"/>
</dbReference>